<dbReference type="PaxDb" id="8022-A0A060YPN5"/>
<evidence type="ECO:0000259" key="1">
    <source>
        <dbReference type="Pfam" id="PF23192"/>
    </source>
</evidence>
<gene>
    <name evidence="2" type="ORF">GSONMT00063369001</name>
</gene>
<feature type="domain" description="NOMO C-terminal transthyretin-like" evidence="1">
    <location>
        <begin position="364"/>
        <end position="408"/>
    </location>
</feature>
<sequence>MCVADSQGSIITAFQRPEALLEIKTFFLYRIHLGGRLSVFSGRLCQNNYKYFTSHPKSFNAFRGICCTPPYIIAQSQLLNPVQTTTAVVSAVPSTRFQVPSVSPSVRPIQMHCINMELGPPFAATTASTLLGRLSTRCWNIAAGTCFHSATSISEVGRIGLARSRCSNSSQRLRSGFYAGQSSSSTPISTNDFCMDLALKTAPDYYSSSTKLYSLHYALGQVVFSWHPPNPDSSAMGKRDSSLQRTRFPCSRVQLWRALHHSSRRSALGMEILGLLHGSVLYFIQLSATGVAEIAESPNLGVSTYFCVYIVYINMFRRSRSTNMGHYHIHNIDFTPQTTGWVCLTSEDGERLGLSYSLNEPDWPRSSGSTYVLMLHSTLSRSQYDFSLPQVSFTSTGYHKHITLTFNPNRKVPDQDVAQGSYIALPLTLLLLLAAYNHEKVIPLLLQLVSRLQGVRSLSQAGGDNAALDEAKRQAKRQKTRRT</sequence>
<dbReference type="Proteomes" id="UP000193380">
    <property type="component" value="Unassembled WGS sequence"/>
</dbReference>
<dbReference type="STRING" id="8022.A0A060YPN5"/>
<reference evidence="2" key="2">
    <citation type="submission" date="2014-03" db="EMBL/GenBank/DDBJ databases">
        <authorList>
            <person name="Genoscope - CEA"/>
        </authorList>
    </citation>
    <scope>NUCLEOTIDE SEQUENCE</scope>
</reference>
<organism evidence="2 3">
    <name type="scientific">Oncorhynchus mykiss</name>
    <name type="common">Rainbow trout</name>
    <name type="synonym">Salmo gairdneri</name>
    <dbReference type="NCBI Taxonomy" id="8022"/>
    <lineage>
        <taxon>Eukaryota</taxon>
        <taxon>Metazoa</taxon>
        <taxon>Chordata</taxon>
        <taxon>Craniata</taxon>
        <taxon>Vertebrata</taxon>
        <taxon>Euteleostomi</taxon>
        <taxon>Actinopterygii</taxon>
        <taxon>Neopterygii</taxon>
        <taxon>Teleostei</taxon>
        <taxon>Protacanthopterygii</taxon>
        <taxon>Salmoniformes</taxon>
        <taxon>Salmonidae</taxon>
        <taxon>Salmoninae</taxon>
        <taxon>Oncorhynchus</taxon>
    </lineage>
</organism>
<protein>
    <recommendedName>
        <fullName evidence="1">NOMO C-terminal transthyretin-like domain-containing protein</fullName>
    </recommendedName>
</protein>
<evidence type="ECO:0000313" key="2">
    <source>
        <dbReference type="EMBL" id="CDQ91100.1"/>
    </source>
</evidence>
<dbReference type="InterPro" id="IPR056191">
    <property type="entry name" value="NOMO_12th"/>
</dbReference>
<evidence type="ECO:0000313" key="3">
    <source>
        <dbReference type="Proteomes" id="UP000193380"/>
    </source>
</evidence>
<dbReference type="Pfam" id="PF23192">
    <property type="entry name" value="NOMO_12th"/>
    <property type="match status" value="1"/>
</dbReference>
<proteinExistence type="predicted"/>
<accession>A0A060YPN5</accession>
<reference evidence="2" key="1">
    <citation type="journal article" date="2014" name="Nat. Commun.">
        <title>The rainbow trout genome provides novel insights into evolution after whole-genome duplication in vertebrates.</title>
        <authorList>
            <person name="Berthelot C."/>
            <person name="Brunet F."/>
            <person name="Chalopin D."/>
            <person name="Juanchich A."/>
            <person name="Bernard M."/>
            <person name="Noel B."/>
            <person name="Bento P."/>
            <person name="Da Silva C."/>
            <person name="Labadie K."/>
            <person name="Alberti A."/>
            <person name="Aury J.M."/>
            <person name="Louis A."/>
            <person name="Dehais P."/>
            <person name="Bardou P."/>
            <person name="Montfort J."/>
            <person name="Klopp C."/>
            <person name="Cabau C."/>
            <person name="Gaspin C."/>
            <person name="Thorgaard G.H."/>
            <person name="Boussaha M."/>
            <person name="Quillet E."/>
            <person name="Guyomard R."/>
            <person name="Galiana D."/>
            <person name="Bobe J."/>
            <person name="Volff J.N."/>
            <person name="Genet C."/>
            <person name="Wincker P."/>
            <person name="Jaillon O."/>
            <person name="Roest Crollius H."/>
            <person name="Guiguen Y."/>
        </authorList>
    </citation>
    <scope>NUCLEOTIDE SEQUENCE [LARGE SCALE GENOMIC DNA]</scope>
</reference>
<dbReference type="AlphaFoldDB" id="A0A060YPN5"/>
<name>A0A060YPN5_ONCMY</name>
<dbReference type="EMBL" id="FR911368">
    <property type="protein sequence ID" value="CDQ91100.1"/>
    <property type="molecule type" value="Genomic_DNA"/>
</dbReference>